<evidence type="ECO:0000313" key="7">
    <source>
        <dbReference type="Proteomes" id="UP000770717"/>
    </source>
</evidence>
<evidence type="ECO:0000256" key="2">
    <source>
        <dbReference type="ARBA" id="ARBA00038332"/>
    </source>
</evidence>
<dbReference type="Pfam" id="PF22956">
    <property type="entry name" value="VPS15-like_hel"/>
    <property type="match status" value="1"/>
</dbReference>
<feature type="domain" description="Phosphatase PP2A regulatory subunit A/Splicing factor 3B subunit 1-like HEAT repeat" evidence="4">
    <location>
        <begin position="265"/>
        <end position="293"/>
    </location>
</feature>
<dbReference type="GO" id="GO:0005634">
    <property type="term" value="C:nucleus"/>
    <property type="evidence" value="ECO:0007669"/>
    <property type="project" value="TreeGrafter"/>
</dbReference>
<evidence type="ECO:0000313" key="6">
    <source>
        <dbReference type="EMBL" id="KAG9470546.1"/>
    </source>
</evidence>
<dbReference type="SUPFAM" id="SSF48371">
    <property type="entry name" value="ARM repeat"/>
    <property type="match status" value="1"/>
</dbReference>
<reference evidence="6" key="1">
    <citation type="thesis" date="2020" institute="ProQuest LLC" country="789 East Eisenhower Parkway, Ann Arbor, MI, USA">
        <title>Comparative Genomics and Chromosome Evolution.</title>
        <authorList>
            <person name="Mudd A.B."/>
        </authorList>
    </citation>
    <scope>NUCLEOTIDE SEQUENCE</scope>
    <source>
        <strain evidence="6">HN-11 Male</strain>
        <tissue evidence="6">Kidney and liver</tissue>
    </source>
</reference>
<feature type="repeat" description="HEAT" evidence="3">
    <location>
        <begin position="328"/>
        <end position="366"/>
    </location>
</feature>
<dbReference type="InterPro" id="IPR021133">
    <property type="entry name" value="HEAT_type_2"/>
</dbReference>
<dbReference type="Proteomes" id="UP000770717">
    <property type="component" value="Unassembled WGS sequence"/>
</dbReference>
<dbReference type="GO" id="GO:0000159">
    <property type="term" value="C:protein phosphatase type 2A complex"/>
    <property type="evidence" value="ECO:0007669"/>
    <property type="project" value="TreeGrafter"/>
</dbReference>
<feature type="domain" description="Phosphatase PP2A regulatory subunit A/Splicing factor 3B subunit 1-like HEAT repeat" evidence="4">
    <location>
        <begin position="294"/>
        <end position="320"/>
    </location>
</feature>
<sequence length="552" mass="61278">MGEKLNYYGDPVAVRLRLNSIKKLSTIALALGVERTRSELLPFLTDTIYDEDEVLLALAEQLGTFTSLVGGPEFVHCLLPPLESLATVEETVVRDKAVESLRAISHEHSPSDLEAHFVPLVKRLASGDWFTSRTSACGLFSVCYPRVSSTVKADLRQHFRNLCSDDTPMVRRAAASKLGEFAKVLELEHVKNEIIPMFSNLASDEQDSVRLLAVEACVNIAQLLPQEELEPLVMPTLRQAAEDKSWRVRYMVADKFTELQKAVGPEITKTDLVPAFQNLMKDCEAEVRAAASHKELVSDANQHVKSALASVIMGLSPILGKDNTIEHLLPLFLAQLKDECPEVRLNIISNLDCVNEVIGIRQLSQSLLPAIVELAEDAKWRVRLAIIEYMPLLAGQLGVEFFDEKLNSLCMAWLVDHVYAIREAATSNLKKLVEKFGKDWAQATIIPKVLAMSNDPNYLHRMTTLFCINVLSEVCGQEITTKHMLPTVVRMAGDAVANVRFNVAKSLQKIGPTLENGTLQNDVKPVLEKLTQDQDVDVKYFAQEALTVLALA</sequence>
<dbReference type="GO" id="GO:0007059">
    <property type="term" value="P:chromosome segregation"/>
    <property type="evidence" value="ECO:0007669"/>
    <property type="project" value="TreeGrafter"/>
</dbReference>
<keyword evidence="7" id="KW-1185">Reference proteome</keyword>
<dbReference type="PROSITE" id="PS50077">
    <property type="entry name" value="HEAT_REPEAT"/>
    <property type="match status" value="9"/>
</dbReference>
<feature type="repeat" description="HEAT" evidence="3">
    <location>
        <begin position="233"/>
        <end position="271"/>
    </location>
</feature>
<proteinExistence type="inferred from homology"/>
<dbReference type="Pfam" id="PF02985">
    <property type="entry name" value="HEAT"/>
    <property type="match status" value="1"/>
</dbReference>
<feature type="repeat" description="HEAT" evidence="3">
    <location>
        <begin position="523"/>
        <end position="552"/>
    </location>
</feature>
<feature type="repeat" description="HEAT" evidence="3">
    <location>
        <begin position="445"/>
        <end position="483"/>
    </location>
</feature>
<organism evidence="6 7">
    <name type="scientific">Eleutherodactylus coqui</name>
    <name type="common">Puerto Rican coqui</name>
    <dbReference type="NCBI Taxonomy" id="57060"/>
    <lineage>
        <taxon>Eukaryota</taxon>
        <taxon>Metazoa</taxon>
        <taxon>Chordata</taxon>
        <taxon>Craniata</taxon>
        <taxon>Vertebrata</taxon>
        <taxon>Euteleostomi</taxon>
        <taxon>Amphibia</taxon>
        <taxon>Batrachia</taxon>
        <taxon>Anura</taxon>
        <taxon>Neobatrachia</taxon>
        <taxon>Hyloidea</taxon>
        <taxon>Eleutherodactylidae</taxon>
        <taxon>Eleutherodactylinae</taxon>
        <taxon>Eleutherodactylus</taxon>
        <taxon>Eleutherodactylus</taxon>
    </lineage>
</organism>
<dbReference type="GO" id="GO:0019888">
    <property type="term" value="F:protein phosphatase regulator activity"/>
    <property type="evidence" value="ECO:0007669"/>
    <property type="project" value="TreeGrafter"/>
</dbReference>
<dbReference type="PANTHER" id="PTHR10648">
    <property type="entry name" value="SERINE/THREONINE-PROTEIN PHOSPHATASE PP2A 65 KDA REGULATORY SUBUNIT"/>
    <property type="match status" value="1"/>
</dbReference>
<dbReference type="Pfam" id="PF22646">
    <property type="entry name" value="PPP2R1A-like_HEAT"/>
    <property type="match status" value="2"/>
</dbReference>
<dbReference type="InterPro" id="IPR055231">
    <property type="entry name" value="2AA_helical"/>
</dbReference>
<dbReference type="InterPro" id="IPR000357">
    <property type="entry name" value="HEAT"/>
</dbReference>
<evidence type="ECO:0000259" key="5">
    <source>
        <dbReference type="Pfam" id="PF22956"/>
    </source>
</evidence>
<evidence type="ECO:0000256" key="1">
    <source>
        <dbReference type="ARBA" id="ARBA00022737"/>
    </source>
</evidence>
<dbReference type="InterPro" id="IPR051023">
    <property type="entry name" value="PP2A_Regulatory_Subunit_A"/>
</dbReference>
<comment type="similarity">
    <text evidence="2">Belongs to the phosphatase 2A regulatory subunit A family.</text>
</comment>
<comment type="caution">
    <text evidence="6">The sequence shown here is derived from an EMBL/GenBank/DDBJ whole genome shotgun (WGS) entry which is preliminary data.</text>
</comment>
<dbReference type="EMBL" id="WNTK01000260">
    <property type="protein sequence ID" value="KAG9470546.1"/>
    <property type="molecule type" value="Genomic_DNA"/>
</dbReference>
<dbReference type="InterPro" id="IPR054573">
    <property type="entry name" value="PP2A/SF3B1-like_HEAT"/>
</dbReference>
<accession>A0A8J6EKD4</accession>
<gene>
    <name evidence="6" type="ORF">GDO78_017397</name>
</gene>
<dbReference type="InterPro" id="IPR016024">
    <property type="entry name" value="ARM-type_fold"/>
</dbReference>
<feature type="domain" description="Phosphatase 2A Regulatory Subunit A helical" evidence="5">
    <location>
        <begin position="77"/>
        <end position="260"/>
    </location>
</feature>
<feature type="repeat" description="HEAT" evidence="3">
    <location>
        <begin position="78"/>
        <end position="116"/>
    </location>
</feature>
<dbReference type="Pfam" id="PF13646">
    <property type="entry name" value="HEAT_2"/>
    <property type="match status" value="1"/>
</dbReference>
<dbReference type="Gene3D" id="1.25.10.10">
    <property type="entry name" value="Leucine-rich Repeat Variant"/>
    <property type="match status" value="1"/>
</dbReference>
<dbReference type="GO" id="GO:0005829">
    <property type="term" value="C:cytosol"/>
    <property type="evidence" value="ECO:0007669"/>
    <property type="project" value="TreeGrafter"/>
</dbReference>
<dbReference type="OrthoDB" id="340346at2759"/>
<evidence type="ECO:0000256" key="3">
    <source>
        <dbReference type="PROSITE-ProRule" id="PRU00103"/>
    </source>
</evidence>
<feature type="repeat" description="HEAT" evidence="3">
    <location>
        <begin position="484"/>
        <end position="522"/>
    </location>
</feature>
<keyword evidence="1" id="KW-0677">Repeat</keyword>
<dbReference type="AlphaFoldDB" id="A0A8J6EKD4"/>
<protein>
    <submittedName>
        <fullName evidence="6">Uncharacterized protein</fullName>
    </submittedName>
</protein>
<dbReference type="InterPro" id="IPR011989">
    <property type="entry name" value="ARM-like"/>
</dbReference>
<feature type="repeat" description="HEAT" evidence="3">
    <location>
        <begin position="194"/>
        <end position="232"/>
    </location>
</feature>
<feature type="repeat" description="HEAT" evidence="3">
    <location>
        <begin position="155"/>
        <end position="193"/>
    </location>
</feature>
<dbReference type="PANTHER" id="PTHR10648:SF2">
    <property type="entry name" value="SERINE_THREONINE-PROTEIN PHOSPHATASE 2A 65 KDA REGULATORY SUBUNIT A ALPHA ISOFORM"/>
    <property type="match status" value="1"/>
</dbReference>
<name>A0A8J6EKD4_ELECQ</name>
<evidence type="ECO:0000259" key="4">
    <source>
        <dbReference type="Pfam" id="PF22646"/>
    </source>
</evidence>
<feature type="repeat" description="HEAT" evidence="3">
    <location>
        <begin position="367"/>
        <end position="405"/>
    </location>
</feature>